<comment type="caution">
    <text evidence="2">The sequence shown here is derived from an EMBL/GenBank/DDBJ whole genome shotgun (WGS) entry which is preliminary data.</text>
</comment>
<feature type="transmembrane region" description="Helical" evidence="1">
    <location>
        <begin position="72"/>
        <end position="92"/>
    </location>
</feature>
<dbReference type="AlphaFoldDB" id="A0A7C3J3Z7"/>
<dbReference type="EMBL" id="DSTX01000006">
    <property type="protein sequence ID" value="HFK20473.1"/>
    <property type="molecule type" value="Genomic_DNA"/>
</dbReference>
<keyword evidence="1" id="KW-0472">Membrane</keyword>
<keyword evidence="1" id="KW-1133">Transmembrane helix</keyword>
<protein>
    <submittedName>
        <fullName evidence="2">Uncharacterized protein</fullName>
    </submittedName>
</protein>
<feature type="transmembrane region" description="Helical" evidence="1">
    <location>
        <begin position="41"/>
        <end position="60"/>
    </location>
</feature>
<reference evidence="2" key="1">
    <citation type="journal article" date="2020" name="mSystems">
        <title>Genome- and Community-Level Interaction Insights into Carbon Utilization and Element Cycling Functions of Hydrothermarchaeota in Hydrothermal Sediment.</title>
        <authorList>
            <person name="Zhou Z."/>
            <person name="Liu Y."/>
            <person name="Xu W."/>
            <person name="Pan J."/>
            <person name="Luo Z.H."/>
            <person name="Li M."/>
        </authorList>
    </citation>
    <scope>NUCLEOTIDE SEQUENCE [LARGE SCALE GENOMIC DNA]</scope>
    <source>
        <strain evidence="2">SpSt-468</strain>
    </source>
</reference>
<sequence>MSGLLTFSPIYAGEITPIVIAFLLGILFGTQFKGEISKRTTIMLLGLSVIAALLFEAPLFTWSLVGGHITEGVGLAMPFISAIIGLLIGKMFKGGK</sequence>
<feature type="transmembrane region" description="Helical" evidence="1">
    <location>
        <begin position="6"/>
        <end position="29"/>
    </location>
</feature>
<organism evidence="2">
    <name type="scientific">Candidatus Methanomethylicus mesodigestus</name>
    <dbReference type="NCBI Taxonomy" id="1867258"/>
    <lineage>
        <taxon>Archaea</taxon>
        <taxon>Thermoproteota</taxon>
        <taxon>Methanosuratincolia</taxon>
        <taxon>Candidatus Methanomethylicales</taxon>
        <taxon>Candidatus Methanomethylicaceae</taxon>
        <taxon>Candidatus Methanomethylicus</taxon>
    </lineage>
</organism>
<gene>
    <name evidence="2" type="ORF">ENS19_04240</name>
</gene>
<proteinExistence type="predicted"/>
<name>A0A7C3J3Z7_9CREN</name>
<evidence type="ECO:0000313" key="2">
    <source>
        <dbReference type="EMBL" id="HFK20473.1"/>
    </source>
</evidence>
<keyword evidence="1" id="KW-0812">Transmembrane</keyword>
<accession>A0A7C3J3Z7</accession>
<evidence type="ECO:0000256" key="1">
    <source>
        <dbReference type="SAM" id="Phobius"/>
    </source>
</evidence>